<evidence type="ECO:0000313" key="15">
    <source>
        <dbReference type="Proteomes" id="UP001652662"/>
    </source>
</evidence>
<keyword evidence="6" id="KW-0238">DNA-binding</keyword>
<dbReference type="InterPro" id="IPR038269">
    <property type="entry name" value="SCAN_sf"/>
</dbReference>
<feature type="region of interest" description="Disordered" evidence="11">
    <location>
        <begin position="696"/>
        <end position="722"/>
    </location>
</feature>
<evidence type="ECO:0000259" key="13">
    <source>
        <dbReference type="PROSITE" id="PS50804"/>
    </source>
</evidence>
<evidence type="ECO:0000256" key="4">
    <source>
        <dbReference type="ARBA" id="ARBA00022833"/>
    </source>
</evidence>
<evidence type="ECO:0000256" key="2">
    <source>
        <dbReference type="ARBA" id="ARBA00022737"/>
    </source>
</evidence>
<dbReference type="InterPro" id="IPR013087">
    <property type="entry name" value="Znf_C2H2_type"/>
</dbReference>
<feature type="domain" description="SCAN box" evidence="13">
    <location>
        <begin position="58"/>
        <end position="140"/>
    </location>
</feature>
<feature type="domain" description="C2H2-type" evidence="12">
    <location>
        <begin position="913"/>
        <end position="940"/>
    </location>
</feature>
<evidence type="ECO:0000259" key="14">
    <source>
        <dbReference type="PROSITE" id="PS50805"/>
    </source>
</evidence>
<evidence type="ECO:0000256" key="9">
    <source>
        <dbReference type="PROSITE-ProRule" id="PRU00042"/>
    </source>
</evidence>
<keyword evidence="3 9" id="KW-0863">Zinc-finger</keyword>
<evidence type="ECO:0000259" key="12">
    <source>
        <dbReference type="PROSITE" id="PS50157"/>
    </source>
</evidence>
<dbReference type="PROSITE" id="PS50804">
    <property type="entry name" value="SCAN_BOX"/>
    <property type="match status" value="1"/>
</dbReference>
<dbReference type="PANTHER" id="PTHR23234:SF10">
    <property type="entry name" value="RIKEN CDNA 6720489N17 GENE-RELATED"/>
    <property type="match status" value="1"/>
</dbReference>
<keyword evidence="1" id="KW-0479">Metal-binding</keyword>
<keyword evidence="8 10" id="KW-0539">Nucleus</keyword>
<dbReference type="CDD" id="cd07936">
    <property type="entry name" value="SCAN"/>
    <property type="match status" value="1"/>
</dbReference>
<feature type="domain" description="C2H2-type" evidence="12">
    <location>
        <begin position="807"/>
        <end position="834"/>
    </location>
</feature>
<comment type="subcellular location">
    <subcellularLocation>
        <location evidence="10">Nucleus</location>
    </subcellularLocation>
</comment>
<feature type="domain" description="C2H2-type" evidence="12">
    <location>
        <begin position="644"/>
        <end position="671"/>
    </location>
</feature>
<dbReference type="Gene3D" id="6.10.140.140">
    <property type="match status" value="1"/>
</dbReference>
<dbReference type="PANTHER" id="PTHR23234">
    <property type="entry name" value="ZNF44 PROTEIN"/>
    <property type="match status" value="1"/>
</dbReference>
<feature type="domain" description="C2H2-type" evidence="12">
    <location>
        <begin position="885"/>
        <end position="912"/>
    </location>
</feature>
<evidence type="ECO:0000256" key="11">
    <source>
        <dbReference type="SAM" id="MobiDB-lite"/>
    </source>
</evidence>
<dbReference type="RefSeq" id="XP_070431745.1">
    <property type="nucleotide sequence ID" value="XM_070575644.1"/>
</dbReference>
<gene>
    <name evidence="16 17" type="primary">ZNF445</name>
</gene>
<dbReference type="Pfam" id="PF02023">
    <property type="entry name" value="SCAN"/>
    <property type="match status" value="1"/>
</dbReference>
<dbReference type="CDD" id="cd07765">
    <property type="entry name" value="KRAB_A-box"/>
    <property type="match status" value="1"/>
</dbReference>
<evidence type="ECO:0000256" key="8">
    <source>
        <dbReference type="ARBA" id="ARBA00023242"/>
    </source>
</evidence>
<evidence type="ECO:0000256" key="6">
    <source>
        <dbReference type="ARBA" id="ARBA00023125"/>
    </source>
</evidence>
<keyword evidence="4" id="KW-0862">Zinc</keyword>
<dbReference type="PROSITE" id="PS00028">
    <property type="entry name" value="ZINC_FINGER_C2H2_1"/>
    <property type="match status" value="14"/>
</dbReference>
<keyword evidence="2" id="KW-0677">Repeat</keyword>
<dbReference type="Proteomes" id="UP001652662">
    <property type="component" value="Chromosome 15"/>
</dbReference>
<dbReference type="Pfam" id="PF00096">
    <property type="entry name" value="zf-C2H2"/>
    <property type="match status" value="10"/>
</dbReference>
<dbReference type="SMART" id="SM00355">
    <property type="entry name" value="ZnF_C2H2"/>
    <property type="match status" value="14"/>
</dbReference>
<evidence type="ECO:0000256" key="7">
    <source>
        <dbReference type="ARBA" id="ARBA00023163"/>
    </source>
</evidence>
<organism evidence="15 17">
    <name type="scientific">Equus przewalskii</name>
    <name type="common">Przewalski's horse</name>
    <name type="synonym">Equus caballus przewalskii</name>
    <dbReference type="NCBI Taxonomy" id="9798"/>
    <lineage>
        <taxon>Eukaryota</taxon>
        <taxon>Metazoa</taxon>
        <taxon>Chordata</taxon>
        <taxon>Craniata</taxon>
        <taxon>Vertebrata</taxon>
        <taxon>Euteleostomi</taxon>
        <taxon>Mammalia</taxon>
        <taxon>Eutheria</taxon>
        <taxon>Laurasiatheria</taxon>
        <taxon>Perissodactyla</taxon>
        <taxon>Equidae</taxon>
        <taxon>Equus</taxon>
    </lineage>
</organism>
<dbReference type="InterPro" id="IPR001909">
    <property type="entry name" value="KRAB"/>
</dbReference>
<accession>A0ABM4KU79</accession>
<feature type="domain" description="C2H2-type" evidence="12">
    <location>
        <begin position="1051"/>
        <end position="1076"/>
    </location>
</feature>
<dbReference type="PROSITE" id="PS50805">
    <property type="entry name" value="KRAB"/>
    <property type="match status" value="1"/>
</dbReference>
<feature type="domain" description="C2H2-type" evidence="12">
    <location>
        <begin position="941"/>
        <end position="968"/>
    </location>
</feature>
<feature type="domain" description="C2H2-type" evidence="12">
    <location>
        <begin position="728"/>
        <end position="755"/>
    </location>
</feature>
<feature type="domain" description="C2H2-type" evidence="12">
    <location>
        <begin position="1023"/>
        <end position="1050"/>
    </location>
</feature>
<evidence type="ECO:0000256" key="5">
    <source>
        <dbReference type="ARBA" id="ARBA00023015"/>
    </source>
</evidence>
<dbReference type="InterPro" id="IPR036236">
    <property type="entry name" value="Znf_C2H2_sf"/>
</dbReference>
<reference evidence="16 17" key="1">
    <citation type="submission" date="2025-05" db="UniProtKB">
        <authorList>
            <consortium name="RefSeq"/>
        </authorList>
    </citation>
    <scope>IDENTIFICATION</scope>
    <source>
        <tissue evidence="16 17">Blood</tissue>
    </source>
</reference>
<dbReference type="InterPro" id="IPR036051">
    <property type="entry name" value="KRAB_dom_sf"/>
</dbReference>
<dbReference type="InterPro" id="IPR003309">
    <property type="entry name" value="SCAN_dom"/>
</dbReference>
<proteinExistence type="predicted"/>
<dbReference type="PROSITE" id="PS50157">
    <property type="entry name" value="ZINC_FINGER_C2H2_2"/>
    <property type="match status" value="14"/>
</dbReference>
<dbReference type="InterPro" id="IPR050758">
    <property type="entry name" value="Znf_C2H2-type"/>
</dbReference>
<evidence type="ECO:0000256" key="1">
    <source>
        <dbReference type="ARBA" id="ARBA00022723"/>
    </source>
</evidence>
<sequence>MRVMPPGRWYAIHPAQAQASRERRRLQMVKKEEEDEGYTSVQAARPQTLNRPGQELFRQLFRQLRYHESSGPLETLSRLRELCRWWLRPDILSKAQILELLVLEQFLSILPGELRTWVQLHHPESGREAVALLEELQRDLDGTPQRSLSLLKRKCKTHLTVSICSVCISPPTVRCVWPWACCWESELTVWVLAAGQRDPAPAQSPDVHWMGTGALRAAQIWPPASPLRSSSALGDHLEPPYEIGVRDFLAGQSDPSAAQVPALSQREGCSGDQVTTEPQEAMTFKDVEVTFSQDEWGWLDFAQRNLYRDVMLENYGNVASLVGPFTKPALISWLEAREPWGLNIQGAKGNPGATPAGDELQIKTNKFILKHEPLQEAETLAVPSGCHATSVSEGTGLRESFEQKSRLKEQCGNPVKERVKKEETNFSHRARKEFEGSGRSNSLNLKHVTYLRVPRRKRSLKHGHGRHFRGSSYHCDYKDYGKGLRLTIGGFSLHQRIHGGLKGNVKDAHGKDFSLSSHHQRGQNLHPAATLYKCSDCGRTFRNSYHLACHQRLHTQEKPFNCRVCGKAFRWSSNCVRHEKIHTGVKPYKCSLCDKAFRRMSAYRLHQETHAKQKFLESNQCEEVLTHGSGFDHHFRDQSGEKLFDCSQCRKSFHCKSYVLEHQRIHTQEKPYKCTKCRKTFRWRSNFTRHVRQHQEEQFYSQNERGEGLRQTSSCSEPQSAPTAEKAFPCQQCGKTFTRKKSLVDHQITHTGDKPYRCSECAKEFSHRTTFIVHKKQHALKRKPKDGPSLSQDRAFQVPEGTTEEPYKCSQCGRAFRNHSFLLIHQRIHTRERPYKCKECGKAFRWSSNFSRHQRIHALEKQYEYHESGNTPELQPQILTGEKRFWCQECGKTFTRKRSLLDHKGIHSGEKRYKCNLCGKSYDRNYRLVNHQRIHTKERPFKCQWCGKNFIGRQTLCIHQRRHTRAAQSEGSLAGLSSCHDTGVSSQELKPSGEKPLKDCEEACDQSSRLAGLQNTPIGKKCHKCSTCGKIFKKSSQLINHARFHTRERPFKCRECGKTFRWTSNLARHMKKHSGD</sequence>
<dbReference type="SUPFAM" id="SSF109640">
    <property type="entry name" value="KRAB domain (Kruppel-associated box)"/>
    <property type="match status" value="1"/>
</dbReference>
<evidence type="ECO:0000313" key="17">
    <source>
        <dbReference type="RefSeq" id="XP_070431746.1"/>
    </source>
</evidence>
<feature type="domain" description="C2H2-type" evidence="12">
    <location>
        <begin position="588"/>
        <end position="615"/>
    </location>
</feature>
<keyword evidence="7" id="KW-0804">Transcription</keyword>
<dbReference type="Gene3D" id="1.10.4020.10">
    <property type="entry name" value="DNA breaking-rejoining enzymes"/>
    <property type="match status" value="1"/>
</dbReference>
<keyword evidence="5" id="KW-0805">Transcription regulation</keyword>
<evidence type="ECO:0000256" key="3">
    <source>
        <dbReference type="ARBA" id="ARBA00022771"/>
    </source>
</evidence>
<dbReference type="RefSeq" id="XP_070431746.1">
    <property type="nucleotide sequence ID" value="XM_070575645.1"/>
</dbReference>
<feature type="domain" description="C2H2-type" evidence="12">
    <location>
        <begin position="560"/>
        <end position="587"/>
    </location>
</feature>
<keyword evidence="15" id="KW-1185">Reference proteome</keyword>
<feature type="domain" description="C2H2-type" evidence="12">
    <location>
        <begin position="835"/>
        <end position="862"/>
    </location>
</feature>
<dbReference type="SMART" id="SM00349">
    <property type="entry name" value="KRAB"/>
    <property type="match status" value="1"/>
</dbReference>
<name>A0ABM4KU79_EQUPR</name>
<dbReference type="SUPFAM" id="SSF57667">
    <property type="entry name" value="beta-beta-alpha zinc fingers"/>
    <property type="match status" value="10"/>
</dbReference>
<dbReference type="SUPFAM" id="SSF47353">
    <property type="entry name" value="Retrovirus capsid dimerization domain-like"/>
    <property type="match status" value="1"/>
</dbReference>
<dbReference type="GeneID" id="103556071"/>
<dbReference type="SMART" id="SM00431">
    <property type="entry name" value="SCAN"/>
    <property type="match status" value="1"/>
</dbReference>
<feature type="domain" description="C2H2-type" evidence="12">
    <location>
        <begin position="672"/>
        <end position="699"/>
    </location>
</feature>
<feature type="domain" description="KRAB" evidence="14">
    <location>
        <begin position="282"/>
        <end position="352"/>
    </location>
</feature>
<feature type="domain" description="C2H2-type" evidence="12">
    <location>
        <begin position="532"/>
        <end position="559"/>
    </location>
</feature>
<dbReference type="Gene3D" id="3.30.160.60">
    <property type="entry name" value="Classic Zinc Finger"/>
    <property type="match status" value="14"/>
</dbReference>
<evidence type="ECO:0000313" key="16">
    <source>
        <dbReference type="RefSeq" id="XP_070431745.1"/>
    </source>
</evidence>
<evidence type="ECO:0000256" key="10">
    <source>
        <dbReference type="PROSITE-ProRule" id="PRU00187"/>
    </source>
</evidence>
<dbReference type="Pfam" id="PF01352">
    <property type="entry name" value="KRAB"/>
    <property type="match status" value="1"/>
</dbReference>
<protein>
    <submittedName>
        <fullName evidence="16 17">Zinc finger protein 445 isoform X1</fullName>
    </submittedName>
</protein>
<feature type="domain" description="C2H2-type" evidence="12">
    <location>
        <begin position="756"/>
        <end position="783"/>
    </location>
</feature>
<feature type="compositionally biased region" description="Polar residues" evidence="11">
    <location>
        <begin position="710"/>
        <end position="722"/>
    </location>
</feature>